<feature type="domain" description="Carbamoyl-phosphate synthase small subunit N-terminal" evidence="12">
    <location>
        <begin position="1"/>
        <end position="131"/>
    </location>
</feature>
<dbReference type="GO" id="GO:0005524">
    <property type="term" value="F:ATP binding"/>
    <property type="evidence" value="ECO:0007669"/>
    <property type="project" value="UniProtKB-UniRule"/>
</dbReference>
<feature type="active site" evidence="11">
    <location>
        <position position="357"/>
    </location>
</feature>
<dbReference type="Gene3D" id="3.40.50.880">
    <property type="match status" value="1"/>
</dbReference>
<feature type="binding site" evidence="11">
    <location>
        <position position="274"/>
    </location>
    <ligand>
        <name>L-glutamine</name>
        <dbReference type="ChEBI" id="CHEBI:58359"/>
    </ligand>
</feature>
<dbReference type="PRINTS" id="PR00099">
    <property type="entry name" value="CPSGATASE"/>
</dbReference>
<dbReference type="HAMAP" id="MF_01209">
    <property type="entry name" value="CPSase_S_chain"/>
    <property type="match status" value="1"/>
</dbReference>
<dbReference type="PROSITE" id="PS51273">
    <property type="entry name" value="GATASE_TYPE_1"/>
    <property type="match status" value="1"/>
</dbReference>
<evidence type="ECO:0000256" key="8">
    <source>
        <dbReference type="ARBA" id="ARBA00022975"/>
    </source>
</evidence>
<evidence type="ECO:0000256" key="1">
    <source>
        <dbReference type="ARBA" id="ARBA00004812"/>
    </source>
</evidence>
<evidence type="ECO:0000256" key="2">
    <source>
        <dbReference type="ARBA" id="ARBA00005077"/>
    </source>
</evidence>
<dbReference type="InterPro" id="IPR017926">
    <property type="entry name" value="GATASE"/>
</dbReference>
<dbReference type="PRINTS" id="PR00096">
    <property type="entry name" value="GATASE"/>
</dbReference>
<comment type="similarity">
    <text evidence="3 11">Belongs to the CarA family.</text>
</comment>
<evidence type="ECO:0000256" key="4">
    <source>
        <dbReference type="ARBA" id="ARBA00022598"/>
    </source>
</evidence>
<keyword evidence="7 11" id="KW-0315">Glutamine amidotransferase</keyword>
<feature type="binding site" evidence="11">
    <location>
        <position position="271"/>
    </location>
    <ligand>
        <name>L-glutamine</name>
        <dbReference type="ChEBI" id="CHEBI:58359"/>
    </ligand>
</feature>
<keyword evidence="5 11" id="KW-0547">Nucleotide-binding</keyword>
<dbReference type="UniPathway" id="UPA00070">
    <property type="reaction ID" value="UER00115"/>
</dbReference>
<dbReference type="FunFam" id="3.50.30.20:FF:000001">
    <property type="entry name" value="Carbamoyl-phosphate synthase small chain"/>
    <property type="match status" value="1"/>
</dbReference>
<dbReference type="UniPathway" id="UPA00068">
    <property type="reaction ID" value="UER00171"/>
</dbReference>
<dbReference type="GO" id="GO:0016740">
    <property type="term" value="F:transferase activity"/>
    <property type="evidence" value="ECO:0007669"/>
    <property type="project" value="UniProtKB-KW"/>
</dbReference>
<evidence type="ECO:0000256" key="11">
    <source>
        <dbReference type="HAMAP-Rule" id="MF_01209"/>
    </source>
</evidence>
<name>A0A484HLL7_9BACT</name>
<dbReference type="NCBIfam" id="NF009475">
    <property type="entry name" value="PRK12838.1"/>
    <property type="match status" value="1"/>
</dbReference>
<feature type="region of interest" description="CPSase" evidence="11">
    <location>
        <begin position="1"/>
        <end position="193"/>
    </location>
</feature>
<dbReference type="EC" id="6.3.5.5" evidence="11"/>
<evidence type="ECO:0000256" key="6">
    <source>
        <dbReference type="ARBA" id="ARBA00022840"/>
    </source>
</evidence>
<dbReference type="GO" id="GO:0006526">
    <property type="term" value="P:L-arginine biosynthetic process"/>
    <property type="evidence" value="ECO:0007669"/>
    <property type="project" value="UniProtKB-UniRule"/>
</dbReference>
<feature type="binding site" evidence="11">
    <location>
        <position position="314"/>
    </location>
    <ligand>
        <name>L-glutamine</name>
        <dbReference type="ChEBI" id="CHEBI:58359"/>
    </ligand>
</feature>
<dbReference type="GO" id="GO:0004088">
    <property type="term" value="F:carbamoyl-phosphate synthase (glutamine-hydrolyzing) activity"/>
    <property type="evidence" value="ECO:0007669"/>
    <property type="project" value="UniProtKB-UniRule"/>
</dbReference>
<dbReference type="InterPro" id="IPR050472">
    <property type="entry name" value="Anth_synth/Amidotransfase"/>
</dbReference>
<reference evidence="13" key="1">
    <citation type="submission" date="2019-01" db="EMBL/GenBank/DDBJ databases">
        <authorList>
            <consortium name="Genoscope - CEA"/>
            <person name="William W."/>
        </authorList>
    </citation>
    <scope>NUCLEOTIDE SEQUENCE</scope>
    <source>
        <strain evidence="13">CR-1</strain>
    </source>
</reference>
<evidence type="ECO:0000259" key="12">
    <source>
        <dbReference type="SMART" id="SM01097"/>
    </source>
</evidence>
<dbReference type="GO" id="GO:0004359">
    <property type="term" value="F:glutaminase activity"/>
    <property type="evidence" value="ECO:0007669"/>
    <property type="project" value="RHEA"/>
</dbReference>
<evidence type="ECO:0000256" key="9">
    <source>
        <dbReference type="ARBA" id="ARBA00048816"/>
    </source>
</evidence>
<dbReference type="PRINTS" id="PR00097">
    <property type="entry name" value="ANTSNTHASEII"/>
</dbReference>
<feature type="binding site" evidence="11">
    <location>
        <position position="243"/>
    </location>
    <ligand>
        <name>L-glutamine</name>
        <dbReference type="ChEBI" id="CHEBI:58359"/>
    </ligand>
</feature>
<dbReference type="PANTHER" id="PTHR43418">
    <property type="entry name" value="MULTIFUNCTIONAL TRYPTOPHAN BIOSYNTHESIS PROTEIN-RELATED"/>
    <property type="match status" value="1"/>
</dbReference>
<dbReference type="InterPro" id="IPR006274">
    <property type="entry name" value="CarbamoylP_synth_ssu"/>
</dbReference>
<proteinExistence type="inferred from homology"/>
<comment type="pathway">
    <text evidence="2 11">Amino-acid biosynthesis; L-arginine biosynthesis; carbamoyl phosphate from bicarbonate: step 1/1.</text>
</comment>
<dbReference type="InterPro" id="IPR036480">
    <property type="entry name" value="CarbP_synth_ssu_N_sf"/>
</dbReference>
<protein>
    <recommendedName>
        <fullName evidence="11">Carbamoyl phosphate synthase small chain</fullName>
        <ecNumber evidence="11">6.3.5.5</ecNumber>
    </recommendedName>
    <alternativeName>
        <fullName evidence="11">Carbamoyl phosphate synthetase glutamine chain</fullName>
    </alternativeName>
</protein>
<dbReference type="GO" id="GO:0044205">
    <property type="term" value="P:'de novo' UMP biosynthetic process"/>
    <property type="evidence" value="ECO:0007669"/>
    <property type="project" value="UniProtKB-UniRule"/>
</dbReference>
<comment type="function">
    <text evidence="11">Small subunit of the glutamine-dependent carbamoyl phosphate synthetase (CPSase). CPSase catalyzes the formation of carbamoyl phosphate from the ammonia moiety of glutamine, carbonate, and phosphate donated by ATP, constituting the first step of 2 biosynthetic pathways, one leading to arginine and/or urea and the other to pyrimidine nucleotides. The small subunit (glutamine amidotransferase) binds and cleaves glutamine to supply the large subunit with the substrate ammonia.</text>
</comment>
<accession>A0A484HLL7</accession>
<dbReference type="EMBL" id="CAACVI010000051">
    <property type="protein sequence ID" value="VEN75335.1"/>
    <property type="molecule type" value="Genomic_DNA"/>
</dbReference>
<dbReference type="InterPro" id="IPR029062">
    <property type="entry name" value="Class_I_gatase-like"/>
</dbReference>
<dbReference type="Pfam" id="PF00117">
    <property type="entry name" value="GATase"/>
    <property type="match status" value="1"/>
</dbReference>
<dbReference type="NCBIfam" id="TIGR01368">
    <property type="entry name" value="CPSaseIIsmall"/>
    <property type="match status" value="1"/>
</dbReference>
<keyword evidence="11" id="KW-0028">Amino-acid biosynthesis</keyword>
<sequence length="377" mass="41454">MKAILALEDGRVFDCRSFTGHGEALGEAVFNTGMTGYQEALTDPSYHGQMLAMTYPLVGNYGVNSEDVESDRVWVRAFLVKECQKYPSNFRSESTLADYLSGQGILGVEDLDTRALTRHIRNAGSMRACVSTLDPDPDSCVEKARKSPSMKGLSLADEVSTSKPFIWKEGRRVFLEPDQCAEKAREWRKEDERPLVAAFDFGIKYNILRCLERAGIKPLVLPARTGPEAVMELGPDGIFLSNGPGDPEPATRAIATVKKLLGFRPIFGICLGHQILGLALGGKTYKLKFGHRGGNQPVKNLLTGRVEITSQNHGFAVDMDSLQSFGARLTHVNLNDDTVEGFSQEDARLIAVQHHPEAAPGPLDAKYMFKEFLGMMV</sequence>
<dbReference type="GO" id="GO:0006207">
    <property type="term" value="P:'de novo' pyrimidine nucleobase biosynthetic process"/>
    <property type="evidence" value="ECO:0007669"/>
    <property type="project" value="InterPro"/>
</dbReference>
<dbReference type="PANTHER" id="PTHR43418:SF7">
    <property type="entry name" value="CARBAMOYL-PHOSPHATE SYNTHASE SMALL CHAIN"/>
    <property type="match status" value="1"/>
</dbReference>
<feature type="active site" evidence="11">
    <location>
        <position position="355"/>
    </location>
</feature>
<gene>
    <name evidence="11 13" type="primary">carA</name>
    <name evidence="13" type="ORF">EPICR_80026</name>
</gene>
<dbReference type="InterPro" id="IPR002474">
    <property type="entry name" value="CarbamoylP_synth_ssu_N"/>
</dbReference>
<dbReference type="InterPro" id="IPR035686">
    <property type="entry name" value="CPSase_GATase1"/>
</dbReference>
<keyword evidence="6 11" id="KW-0067">ATP-binding</keyword>
<feature type="binding site" evidence="11">
    <location>
        <position position="315"/>
    </location>
    <ligand>
        <name>L-glutamine</name>
        <dbReference type="ChEBI" id="CHEBI:58359"/>
    </ligand>
</feature>
<dbReference type="SMART" id="SM01097">
    <property type="entry name" value="CPSase_sm_chain"/>
    <property type="match status" value="1"/>
</dbReference>
<feature type="binding site" evidence="11">
    <location>
        <position position="245"/>
    </location>
    <ligand>
        <name>L-glutamine</name>
        <dbReference type="ChEBI" id="CHEBI:58359"/>
    </ligand>
</feature>
<dbReference type="SUPFAM" id="SSF52317">
    <property type="entry name" value="Class I glutamine amidotransferase-like"/>
    <property type="match status" value="1"/>
</dbReference>
<dbReference type="AlphaFoldDB" id="A0A484HLL7"/>
<keyword evidence="13" id="KW-0808">Transferase</keyword>
<evidence type="ECO:0000256" key="5">
    <source>
        <dbReference type="ARBA" id="ARBA00022741"/>
    </source>
</evidence>
<feature type="active site" description="Nucleophile" evidence="11">
    <location>
        <position position="270"/>
    </location>
</feature>
<feature type="binding site" evidence="11">
    <location>
        <position position="45"/>
    </location>
    <ligand>
        <name>L-glutamine</name>
        <dbReference type="ChEBI" id="CHEBI:58359"/>
    </ligand>
</feature>
<comment type="catalytic activity">
    <reaction evidence="9 11">
        <text>hydrogencarbonate + L-glutamine + 2 ATP + H2O = carbamoyl phosphate + L-glutamate + 2 ADP + phosphate + 2 H(+)</text>
        <dbReference type="Rhea" id="RHEA:18633"/>
        <dbReference type="ChEBI" id="CHEBI:15377"/>
        <dbReference type="ChEBI" id="CHEBI:15378"/>
        <dbReference type="ChEBI" id="CHEBI:17544"/>
        <dbReference type="ChEBI" id="CHEBI:29985"/>
        <dbReference type="ChEBI" id="CHEBI:30616"/>
        <dbReference type="ChEBI" id="CHEBI:43474"/>
        <dbReference type="ChEBI" id="CHEBI:58228"/>
        <dbReference type="ChEBI" id="CHEBI:58359"/>
        <dbReference type="ChEBI" id="CHEBI:456216"/>
        <dbReference type="EC" id="6.3.5.5"/>
    </reaction>
</comment>
<dbReference type="Pfam" id="PF00988">
    <property type="entry name" value="CPSase_sm_chain"/>
    <property type="match status" value="1"/>
</dbReference>
<evidence type="ECO:0000256" key="10">
    <source>
        <dbReference type="ARBA" id="ARBA00049285"/>
    </source>
</evidence>
<comment type="subunit">
    <text evidence="11">Composed of two chains; the small (or glutamine) chain promotes the hydrolysis of glutamine to ammonia, which is used by the large (or ammonia) chain to synthesize carbamoyl phosphate. Tetramer of heterodimers (alpha,beta)4.</text>
</comment>
<evidence type="ECO:0000256" key="3">
    <source>
        <dbReference type="ARBA" id="ARBA00007800"/>
    </source>
</evidence>
<evidence type="ECO:0000313" key="13">
    <source>
        <dbReference type="EMBL" id="VEN75335.1"/>
    </source>
</evidence>
<feature type="binding site" evidence="11">
    <location>
        <position position="312"/>
    </location>
    <ligand>
        <name>L-glutamine</name>
        <dbReference type="ChEBI" id="CHEBI:58359"/>
    </ligand>
</feature>
<dbReference type="Gene3D" id="3.50.30.20">
    <property type="entry name" value="Carbamoyl-phosphate synthase small subunit, N-terminal domain"/>
    <property type="match status" value="1"/>
</dbReference>
<comment type="pathway">
    <text evidence="1 11">Pyrimidine metabolism; UMP biosynthesis via de novo pathway; (S)-dihydroorotate from bicarbonate: step 1/3.</text>
</comment>
<keyword evidence="8 11" id="KW-0665">Pyrimidine biosynthesis</keyword>
<dbReference type="CDD" id="cd01744">
    <property type="entry name" value="GATase1_CPSase"/>
    <property type="match status" value="1"/>
</dbReference>
<dbReference type="GO" id="GO:0006541">
    <property type="term" value="P:glutamine metabolic process"/>
    <property type="evidence" value="ECO:0007669"/>
    <property type="project" value="InterPro"/>
</dbReference>
<organism evidence="13">
    <name type="scientific">uncultured Desulfobacteraceae bacterium</name>
    <dbReference type="NCBI Taxonomy" id="218296"/>
    <lineage>
        <taxon>Bacteria</taxon>
        <taxon>Pseudomonadati</taxon>
        <taxon>Thermodesulfobacteriota</taxon>
        <taxon>Desulfobacteria</taxon>
        <taxon>Desulfobacterales</taxon>
        <taxon>Desulfobacteraceae</taxon>
        <taxon>environmental samples</taxon>
    </lineage>
</organism>
<evidence type="ECO:0000256" key="7">
    <source>
        <dbReference type="ARBA" id="ARBA00022962"/>
    </source>
</evidence>
<dbReference type="SUPFAM" id="SSF52021">
    <property type="entry name" value="Carbamoyl phosphate synthetase, small subunit N-terminal domain"/>
    <property type="match status" value="1"/>
</dbReference>
<keyword evidence="11" id="KW-0055">Arginine biosynthesis</keyword>
<keyword evidence="4 11" id="KW-0436">Ligase</keyword>
<comment type="catalytic activity">
    <reaction evidence="10 11">
        <text>L-glutamine + H2O = L-glutamate + NH4(+)</text>
        <dbReference type="Rhea" id="RHEA:15889"/>
        <dbReference type="ChEBI" id="CHEBI:15377"/>
        <dbReference type="ChEBI" id="CHEBI:28938"/>
        <dbReference type="ChEBI" id="CHEBI:29985"/>
        <dbReference type="ChEBI" id="CHEBI:58359"/>
    </reaction>
</comment>